<dbReference type="CDD" id="cd02163">
    <property type="entry name" value="PPAT"/>
    <property type="match status" value="1"/>
</dbReference>
<keyword evidence="8" id="KW-0460">Magnesium</keyword>
<keyword evidence="7" id="KW-0067">ATP-binding</keyword>
<evidence type="ECO:0000256" key="5">
    <source>
        <dbReference type="ARBA" id="ARBA00022695"/>
    </source>
</evidence>
<keyword evidence="4 12" id="KW-0808">Transferase</keyword>
<sequence length="176" mass="19649">MRSRRYDFFILGGRKMLKAIYPGSFDPVTNGHMDIIKRASAMVDFLIVGVCGNPNKNSLLTSNERVELLKEVTKDFKNVEIMETDGMLGDFAKKVGAKIIIRGVRDVNDFTNEFQRAIINKQLTGDVETIFLVASLENITLSSSSVREILAFNGKLGMFVPEAVEVKLREKIEGEG</sequence>
<evidence type="ECO:0000256" key="4">
    <source>
        <dbReference type="ARBA" id="ARBA00022679"/>
    </source>
</evidence>
<keyword evidence="6" id="KW-0547">Nucleotide-binding</keyword>
<dbReference type="Pfam" id="PF01467">
    <property type="entry name" value="CTP_transf_like"/>
    <property type="match status" value="1"/>
</dbReference>
<name>A0A645AGK9_9ZZZZ</name>
<dbReference type="InterPro" id="IPR014729">
    <property type="entry name" value="Rossmann-like_a/b/a_fold"/>
</dbReference>
<keyword evidence="9" id="KW-0173">Coenzyme A biosynthesis</keyword>
<gene>
    <name evidence="12" type="primary">coaD_25</name>
    <name evidence="12" type="ORF">SDC9_99094</name>
</gene>
<keyword evidence="5 12" id="KW-0548">Nucleotidyltransferase</keyword>
<dbReference type="PRINTS" id="PR01020">
    <property type="entry name" value="LPSBIOSNTHSS"/>
</dbReference>
<dbReference type="Gene3D" id="3.40.50.620">
    <property type="entry name" value="HUPs"/>
    <property type="match status" value="1"/>
</dbReference>
<evidence type="ECO:0000256" key="3">
    <source>
        <dbReference type="ARBA" id="ARBA00022490"/>
    </source>
</evidence>
<evidence type="ECO:0000256" key="8">
    <source>
        <dbReference type="ARBA" id="ARBA00022842"/>
    </source>
</evidence>
<dbReference type="GO" id="GO:0015937">
    <property type="term" value="P:coenzyme A biosynthetic process"/>
    <property type="evidence" value="ECO:0007669"/>
    <property type="project" value="UniProtKB-KW"/>
</dbReference>
<dbReference type="HAMAP" id="MF_00151">
    <property type="entry name" value="PPAT_bact"/>
    <property type="match status" value="1"/>
</dbReference>
<dbReference type="PANTHER" id="PTHR21342:SF1">
    <property type="entry name" value="PHOSPHOPANTETHEINE ADENYLYLTRANSFERASE"/>
    <property type="match status" value="1"/>
</dbReference>
<evidence type="ECO:0000256" key="9">
    <source>
        <dbReference type="ARBA" id="ARBA00022993"/>
    </source>
</evidence>
<dbReference type="GO" id="GO:0005524">
    <property type="term" value="F:ATP binding"/>
    <property type="evidence" value="ECO:0007669"/>
    <property type="project" value="UniProtKB-KW"/>
</dbReference>
<dbReference type="InterPro" id="IPR004821">
    <property type="entry name" value="Cyt_trans-like"/>
</dbReference>
<feature type="domain" description="Cytidyltransferase-like" evidence="11">
    <location>
        <begin position="20"/>
        <end position="148"/>
    </location>
</feature>
<accession>A0A645AGK9</accession>
<proteinExistence type="inferred from homology"/>
<dbReference type="NCBIfam" id="TIGR00125">
    <property type="entry name" value="cyt_tran_rel"/>
    <property type="match status" value="1"/>
</dbReference>
<dbReference type="GO" id="GO:0004595">
    <property type="term" value="F:pantetheine-phosphate adenylyltransferase activity"/>
    <property type="evidence" value="ECO:0007669"/>
    <property type="project" value="UniProtKB-EC"/>
</dbReference>
<dbReference type="NCBIfam" id="TIGR01510">
    <property type="entry name" value="coaD_prev_kdtB"/>
    <property type="match status" value="1"/>
</dbReference>
<dbReference type="PANTHER" id="PTHR21342">
    <property type="entry name" value="PHOSPHOPANTETHEINE ADENYLYLTRANSFERASE"/>
    <property type="match status" value="1"/>
</dbReference>
<dbReference type="SUPFAM" id="SSF52374">
    <property type="entry name" value="Nucleotidylyl transferase"/>
    <property type="match status" value="1"/>
</dbReference>
<evidence type="ECO:0000313" key="12">
    <source>
        <dbReference type="EMBL" id="MPM52335.1"/>
    </source>
</evidence>
<dbReference type="EC" id="2.7.7.3" evidence="1"/>
<evidence type="ECO:0000256" key="1">
    <source>
        <dbReference type="ARBA" id="ARBA00012392"/>
    </source>
</evidence>
<organism evidence="12">
    <name type="scientific">bioreactor metagenome</name>
    <dbReference type="NCBI Taxonomy" id="1076179"/>
    <lineage>
        <taxon>unclassified sequences</taxon>
        <taxon>metagenomes</taxon>
        <taxon>ecological metagenomes</taxon>
    </lineage>
</organism>
<comment type="caution">
    <text evidence="12">The sequence shown here is derived from an EMBL/GenBank/DDBJ whole genome shotgun (WGS) entry which is preliminary data.</text>
</comment>
<evidence type="ECO:0000256" key="10">
    <source>
        <dbReference type="ARBA" id="ARBA00029346"/>
    </source>
</evidence>
<dbReference type="InterPro" id="IPR001980">
    <property type="entry name" value="PPAT"/>
</dbReference>
<keyword evidence="3" id="KW-0963">Cytoplasm</keyword>
<evidence type="ECO:0000259" key="11">
    <source>
        <dbReference type="Pfam" id="PF01467"/>
    </source>
</evidence>
<reference evidence="12" key="1">
    <citation type="submission" date="2019-08" db="EMBL/GenBank/DDBJ databases">
        <authorList>
            <person name="Kucharzyk K."/>
            <person name="Murdoch R.W."/>
            <person name="Higgins S."/>
            <person name="Loffler F."/>
        </authorList>
    </citation>
    <scope>NUCLEOTIDE SEQUENCE</scope>
</reference>
<comment type="catalytic activity">
    <reaction evidence="10">
        <text>(R)-4'-phosphopantetheine + ATP + H(+) = 3'-dephospho-CoA + diphosphate</text>
        <dbReference type="Rhea" id="RHEA:19801"/>
        <dbReference type="ChEBI" id="CHEBI:15378"/>
        <dbReference type="ChEBI" id="CHEBI:30616"/>
        <dbReference type="ChEBI" id="CHEBI:33019"/>
        <dbReference type="ChEBI" id="CHEBI:57328"/>
        <dbReference type="ChEBI" id="CHEBI:61723"/>
        <dbReference type="EC" id="2.7.7.3"/>
    </reaction>
</comment>
<evidence type="ECO:0000256" key="2">
    <source>
        <dbReference type="ARBA" id="ARBA00013868"/>
    </source>
</evidence>
<evidence type="ECO:0000256" key="7">
    <source>
        <dbReference type="ARBA" id="ARBA00022840"/>
    </source>
</evidence>
<dbReference type="AlphaFoldDB" id="A0A645AGK9"/>
<dbReference type="EMBL" id="VSSQ01013815">
    <property type="protein sequence ID" value="MPM52335.1"/>
    <property type="molecule type" value="Genomic_DNA"/>
</dbReference>
<protein>
    <recommendedName>
        <fullName evidence="2">Phosphopantetheine adenylyltransferase</fullName>
        <ecNumber evidence="1">2.7.7.3</ecNumber>
    </recommendedName>
</protein>
<evidence type="ECO:0000256" key="6">
    <source>
        <dbReference type="ARBA" id="ARBA00022741"/>
    </source>
</evidence>